<keyword evidence="2 5" id="KW-0812">Transmembrane</keyword>
<organism evidence="8 9">
    <name type="scientific">Maribacter cobaltidurans</name>
    <dbReference type="NCBI Taxonomy" id="1178778"/>
    <lineage>
        <taxon>Bacteria</taxon>
        <taxon>Pseudomonadati</taxon>
        <taxon>Bacteroidota</taxon>
        <taxon>Flavobacteriia</taxon>
        <taxon>Flavobacteriales</taxon>
        <taxon>Flavobacteriaceae</taxon>
        <taxon>Maribacter</taxon>
    </lineage>
</organism>
<protein>
    <submittedName>
        <fullName evidence="8">Proton-conducting transporter membrane subunit</fullName>
    </submittedName>
</protein>
<feature type="transmembrane region" description="Helical" evidence="6">
    <location>
        <begin position="20"/>
        <end position="44"/>
    </location>
</feature>
<evidence type="ECO:0000256" key="5">
    <source>
        <dbReference type="RuleBase" id="RU000320"/>
    </source>
</evidence>
<feature type="transmembrane region" description="Helical" evidence="6">
    <location>
        <begin position="254"/>
        <end position="272"/>
    </location>
</feature>
<feature type="transmembrane region" description="Helical" evidence="6">
    <location>
        <begin position="401"/>
        <end position="421"/>
    </location>
</feature>
<feature type="transmembrane region" description="Helical" evidence="6">
    <location>
        <begin position="370"/>
        <end position="389"/>
    </location>
</feature>
<dbReference type="Proteomes" id="UP001356308">
    <property type="component" value="Unassembled WGS sequence"/>
</dbReference>
<evidence type="ECO:0000256" key="2">
    <source>
        <dbReference type="ARBA" id="ARBA00022692"/>
    </source>
</evidence>
<dbReference type="Pfam" id="PF00361">
    <property type="entry name" value="Proton_antipo_M"/>
    <property type="match status" value="1"/>
</dbReference>
<evidence type="ECO:0000256" key="3">
    <source>
        <dbReference type="ARBA" id="ARBA00022989"/>
    </source>
</evidence>
<feature type="transmembrane region" description="Helical" evidence="6">
    <location>
        <begin position="284"/>
        <end position="309"/>
    </location>
</feature>
<feature type="transmembrane region" description="Helical" evidence="6">
    <location>
        <begin position="442"/>
        <end position="460"/>
    </location>
</feature>
<name>A0ABU7INQ6_9FLAO</name>
<evidence type="ECO:0000313" key="9">
    <source>
        <dbReference type="Proteomes" id="UP001356308"/>
    </source>
</evidence>
<feature type="transmembrane region" description="Helical" evidence="6">
    <location>
        <begin position="340"/>
        <end position="358"/>
    </location>
</feature>
<keyword evidence="4 6" id="KW-0472">Membrane</keyword>
<gene>
    <name evidence="8" type="ORF">V1I91_00455</name>
</gene>
<feature type="transmembrane region" description="Helical" evidence="6">
    <location>
        <begin position="56"/>
        <end position="81"/>
    </location>
</feature>
<feature type="transmembrane region" description="Helical" evidence="6">
    <location>
        <begin position="188"/>
        <end position="213"/>
    </location>
</feature>
<dbReference type="PANTHER" id="PTHR42829:SF1">
    <property type="entry name" value="INORGANIC CARBON TRANSPORTER SUBUNIT DABB-RELATED"/>
    <property type="match status" value="1"/>
</dbReference>
<dbReference type="PANTHER" id="PTHR42829">
    <property type="entry name" value="NADH-UBIQUINONE OXIDOREDUCTASE CHAIN 5"/>
    <property type="match status" value="1"/>
</dbReference>
<evidence type="ECO:0000313" key="8">
    <source>
        <dbReference type="EMBL" id="MEE1974519.1"/>
    </source>
</evidence>
<comment type="subcellular location">
    <subcellularLocation>
        <location evidence="1">Endomembrane system</location>
        <topology evidence="1">Multi-pass membrane protein</topology>
    </subcellularLocation>
    <subcellularLocation>
        <location evidence="5">Membrane</location>
        <topology evidence="5">Multi-pass membrane protein</topology>
    </subcellularLocation>
</comment>
<dbReference type="InterPro" id="IPR003945">
    <property type="entry name" value="NU5C-like"/>
</dbReference>
<dbReference type="InterPro" id="IPR001750">
    <property type="entry name" value="ND/Mrp_TM"/>
</dbReference>
<keyword evidence="9" id="KW-1185">Reference proteome</keyword>
<feature type="transmembrane region" description="Helical" evidence="6">
    <location>
        <begin position="150"/>
        <end position="168"/>
    </location>
</feature>
<sequence>MTTLLNNTLKINSSEAKKEILTGVTPVLFWLLFTVNLVYIIYYFPNIPEWQWGDLLRINGFTILLATTVSFLSAIISTYAYTYFKERSHRSRFMLLCLGFTVSVLFFILSNHLLLLVLGWLLMGLTMSSLIGMNSNWGEAREAQKFSGEYFFAGSFLLGIGLLVPAAYNNSITLEGWLANIGESPNYILIFSAICIIGAAMIQSAIFPFHRWLLSSLTAPTPASALMHAGFVNGSGILLALLAPLILASHTLDILLIIGGLTAIAAQFIKLIQVNVKQRLACSTIAQMGFMIMQCGLGFFNAAITHLILHGFYKASLFLSSGEEIEQLDPKNPPSIRIKWYQAIIVLLFSVMGAYTFAQLTGKGMQWDSGIFLTLIASITVGQATYNIIKQNPLSGWQKIVLPPVLFIAGIGAYVLFYNWVTILMSGMSVFEAPTAISPFQIGFGIVFLVGFFLMKLGIYRKLPWLYVKLLNVSQPNKKTILMFKNKAQ</sequence>
<reference evidence="8 9" key="1">
    <citation type="submission" date="2024-01" db="EMBL/GenBank/DDBJ databases">
        <title>Maribacter spp. originated from different algae showed divergent polysaccharides utilization ability.</title>
        <authorList>
            <person name="Wang H."/>
            <person name="Wu Y."/>
        </authorList>
    </citation>
    <scope>NUCLEOTIDE SEQUENCE [LARGE SCALE GENOMIC DNA]</scope>
    <source>
        <strain evidence="8 9">PR1</strain>
    </source>
</reference>
<feature type="domain" description="NADH:quinone oxidoreductase/Mrp antiporter transmembrane" evidence="7">
    <location>
        <begin position="110"/>
        <end position="324"/>
    </location>
</feature>
<proteinExistence type="predicted"/>
<evidence type="ECO:0000256" key="1">
    <source>
        <dbReference type="ARBA" id="ARBA00004127"/>
    </source>
</evidence>
<evidence type="ECO:0000256" key="6">
    <source>
        <dbReference type="SAM" id="Phobius"/>
    </source>
</evidence>
<feature type="transmembrane region" description="Helical" evidence="6">
    <location>
        <begin position="225"/>
        <end position="248"/>
    </location>
</feature>
<keyword evidence="3 6" id="KW-1133">Transmembrane helix</keyword>
<dbReference type="EMBL" id="JAZDDG010000001">
    <property type="protein sequence ID" value="MEE1974519.1"/>
    <property type="molecule type" value="Genomic_DNA"/>
</dbReference>
<evidence type="ECO:0000256" key="4">
    <source>
        <dbReference type="ARBA" id="ARBA00023136"/>
    </source>
</evidence>
<comment type="caution">
    <text evidence="8">The sequence shown here is derived from an EMBL/GenBank/DDBJ whole genome shotgun (WGS) entry which is preliminary data.</text>
</comment>
<feature type="transmembrane region" description="Helical" evidence="6">
    <location>
        <begin position="93"/>
        <end position="109"/>
    </location>
</feature>
<evidence type="ECO:0000259" key="7">
    <source>
        <dbReference type="Pfam" id="PF00361"/>
    </source>
</evidence>
<accession>A0ABU7INQ6</accession>
<dbReference type="PRINTS" id="PR01434">
    <property type="entry name" value="NADHDHGNASE5"/>
</dbReference>
<dbReference type="RefSeq" id="WP_272649362.1">
    <property type="nucleotide sequence ID" value="NZ_JAZDDG010000001.1"/>
</dbReference>